<dbReference type="EMBL" id="PDJK01000002">
    <property type="protein sequence ID" value="PFG47693.1"/>
    <property type="molecule type" value="Genomic_DNA"/>
</dbReference>
<sequence>MFETRDHLALCAGPVPKSVKGPFTDSESVKGPFTDLILP</sequence>
<dbReference type="Proteomes" id="UP000243542">
    <property type="component" value="Unassembled WGS sequence"/>
</dbReference>
<name>A0A2A9F9R3_9PSEU</name>
<protein>
    <submittedName>
        <fullName evidence="1">Uncharacterized protein</fullName>
    </submittedName>
</protein>
<comment type="caution">
    <text evidence="1">The sequence shown here is derived from an EMBL/GenBank/DDBJ whole genome shotgun (WGS) entry which is preliminary data.</text>
</comment>
<accession>A0A2A9F9R3</accession>
<proteinExistence type="predicted"/>
<reference evidence="1 2" key="1">
    <citation type="submission" date="2017-10" db="EMBL/GenBank/DDBJ databases">
        <title>Sequencing the genomes of 1000 actinobacteria strains.</title>
        <authorList>
            <person name="Klenk H.-P."/>
        </authorList>
    </citation>
    <scope>NUCLEOTIDE SEQUENCE [LARGE SCALE GENOMIC DNA]</scope>
    <source>
        <strain evidence="1 2">DSM 46092</strain>
    </source>
</reference>
<evidence type="ECO:0000313" key="1">
    <source>
        <dbReference type="EMBL" id="PFG47693.1"/>
    </source>
</evidence>
<dbReference type="AlphaFoldDB" id="A0A2A9F9R3"/>
<evidence type="ECO:0000313" key="2">
    <source>
        <dbReference type="Proteomes" id="UP000243542"/>
    </source>
</evidence>
<gene>
    <name evidence="1" type="ORF">ATK36_2743</name>
</gene>
<keyword evidence="2" id="KW-1185">Reference proteome</keyword>
<organism evidence="1 2">
    <name type="scientific">Amycolatopsis sulphurea</name>
    <dbReference type="NCBI Taxonomy" id="76022"/>
    <lineage>
        <taxon>Bacteria</taxon>
        <taxon>Bacillati</taxon>
        <taxon>Actinomycetota</taxon>
        <taxon>Actinomycetes</taxon>
        <taxon>Pseudonocardiales</taxon>
        <taxon>Pseudonocardiaceae</taxon>
        <taxon>Amycolatopsis</taxon>
    </lineage>
</organism>